<evidence type="ECO:0000313" key="3">
    <source>
        <dbReference type="EMBL" id="KAK3891958.1"/>
    </source>
</evidence>
<name>A0AAE1GF00_PETCI</name>
<dbReference type="InterPro" id="IPR000618">
    <property type="entry name" value="Insect_cuticle"/>
</dbReference>
<dbReference type="InterPro" id="IPR050468">
    <property type="entry name" value="Cuticle_Struct_Prot"/>
</dbReference>
<evidence type="ECO:0000256" key="2">
    <source>
        <dbReference type="PROSITE-ProRule" id="PRU00497"/>
    </source>
</evidence>
<evidence type="ECO:0000256" key="1">
    <source>
        <dbReference type="ARBA" id="ARBA00022460"/>
    </source>
</evidence>
<dbReference type="InterPro" id="IPR031311">
    <property type="entry name" value="CHIT_BIND_RR_consensus"/>
</dbReference>
<dbReference type="PROSITE" id="PS00233">
    <property type="entry name" value="CHIT_BIND_RR_1"/>
    <property type="match status" value="1"/>
</dbReference>
<evidence type="ECO:0000313" key="4">
    <source>
        <dbReference type="Proteomes" id="UP001286313"/>
    </source>
</evidence>
<dbReference type="PANTHER" id="PTHR10380">
    <property type="entry name" value="CUTICLE PROTEIN"/>
    <property type="match status" value="1"/>
</dbReference>
<dbReference type="EMBL" id="JAWQEG010000293">
    <property type="protein sequence ID" value="KAK3891958.1"/>
    <property type="molecule type" value="Genomic_DNA"/>
</dbReference>
<dbReference type="Proteomes" id="UP001286313">
    <property type="component" value="Unassembled WGS sequence"/>
</dbReference>
<dbReference type="AlphaFoldDB" id="A0AAE1GF00"/>
<dbReference type="GO" id="GO:0008010">
    <property type="term" value="F:structural constituent of chitin-based larval cuticle"/>
    <property type="evidence" value="ECO:0007669"/>
    <property type="project" value="TreeGrafter"/>
</dbReference>
<sequence length="271" mass="30084">MIKKVFLEGKPDTKIALQVSSSGCVSLIGKRRLSPPLPTPPFSTSEYEPNVKAGDVKSFRSSRMRQHMCGIWTWILKHNNTTLSQCVSSLSFVSCDVARTRKFRHCVSNHYSNTTRTQGYPPSLKYCYGVFKPIILGLLTYECKIKNGKVLLACLATLAAAAPQDFQPIVQVLRDERHNDGSGIFNYVMEADNGIFMEASGTPGSLGQANIQGSYRQISPEGILEEVRYVADEFGYQPQSPLLPTPHPLPAHAIEQIRFAEEQKAKGVVFE</sequence>
<proteinExistence type="predicted"/>
<dbReference type="PROSITE" id="PS51155">
    <property type="entry name" value="CHIT_BIND_RR_2"/>
    <property type="match status" value="1"/>
</dbReference>
<comment type="caution">
    <text evidence="3">The sequence shown here is derived from an EMBL/GenBank/DDBJ whole genome shotgun (WGS) entry which is preliminary data.</text>
</comment>
<keyword evidence="1 2" id="KW-0193">Cuticle</keyword>
<keyword evidence="4" id="KW-1185">Reference proteome</keyword>
<dbReference type="PANTHER" id="PTHR10380:SF237">
    <property type="entry name" value="CUTICULAR PROTEIN 65AU, ISOFORM A-RELATED"/>
    <property type="match status" value="1"/>
</dbReference>
<dbReference type="Pfam" id="PF00379">
    <property type="entry name" value="Chitin_bind_4"/>
    <property type="match status" value="1"/>
</dbReference>
<reference evidence="3" key="1">
    <citation type="submission" date="2023-10" db="EMBL/GenBank/DDBJ databases">
        <title>Genome assemblies of two species of porcelain crab, Petrolisthes cinctipes and Petrolisthes manimaculis (Anomura: Porcellanidae).</title>
        <authorList>
            <person name="Angst P."/>
        </authorList>
    </citation>
    <scope>NUCLEOTIDE SEQUENCE</scope>
    <source>
        <strain evidence="3">PB745_01</strain>
        <tissue evidence="3">Gill</tissue>
    </source>
</reference>
<protein>
    <submittedName>
        <fullName evidence="3">Uncharacterized protein</fullName>
    </submittedName>
</protein>
<gene>
    <name evidence="3" type="ORF">Pcinc_004173</name>
</gene>
<dbReference type="GO" id="GO:0062129">
    <property type="term" value="C:chitin-based extracellular matrix"/>
    <property type="evidence" value="ECO:0007669"/>
    <property type="project" value="TreeGrafter"/>
</dbReference>
<organism evidence="3 4">
    <name type="scientific">Petrolisthes cinctipes</name>
    <name type="common">Flat porcelain crab</name>
    <dbReference type="NCBI Taxonomy" id="88211"/>
    <lineage>
        <taxon>Eukaryota</taxon>
        <taxon>Metazoa</taxon>
        <taxon>Ecdysozoa</taxon>
        <taxon>Arthropoda</taxon>
        <taxon>Crustacea</taxon>
        <taxon>Multicrustacea</taxon>
        <taxon>Malacostraca</taxon>
        <taxon>Eumalacostraca</taxon>
        <taxon>Eucarida</taxon>
        <taxon>Decapoda</taxon>
        <taxon>Pleocyemata</taxon>
        <taxon>Anomura</taxon>
        <taxon>Galatheoidea</taxon>
        <taxon>Porcellanidae</taxon>
        <taxon>Petrolisthes</taxon>
    </lineage>
</organism>
<accession>A0AAE1GF00</accession>